<proteinExistence type="inferred from homology"/>
<reference evidence="2 3" key="1">
    <citation type="submission" date="2014-12" db="EMBL/GenBank/DDBJ databases">
        <title>Draft genome sequences of 29 type strains of Enterococci.</title>
        <authorList>
            <person name="Zhong Z."/>
            <person name="Sun Z."/>
            <person name="Liu W."/>
            <person name="Zhang W."/>
            <person name="Zhang H."/>
        </authorList>
    </citation>
    <scope>NUCLEOTIDE SEQUENCE [LARGE SCALE GENOMIC DNA]</scope>
    <source>
        <strain evidence="2 3">DSM 17029</strain>
    </source>
</reference>
<evidence type="ECO:0000313" key="3">
    <source>
        <dbReference type="Proteomes" id="UP000181884"/>
    </source>
</evidence>
<sequence length="314" mass="34172">MYIGFDIGGTTVKYGVLDEAGNILEKNAMPTNYDLAAFLNELHEIVKDAQKRYSVIDGIGISAPGIIQKDGYMLTAGAIKPFYGANLKVELERLTGLGVSIENDANAAAIAERWIGNAQGMDNYLCLVLGTGIGGGIVINGEVFRGAHGMAGEFGWSIIDRLPETGDIEEVSWNKRAATVGGLCYQYNLAQKQVDAAAEAIWDAREIFRREAAGEALAIQIVDQFLTDLSIGMLNLISCFDPEVILFGGGISSNEEFNARFQVRLNEIMDRHESIHYLKNKTIAPVLPAKLQNDAGMIGAVYQIHRQVTTQQLV</sequence>
<dbReference type="AlphaFoldDB" id="A0A1L8RGX0"/>
<accession>A0A1L8RGX0</accession>
<dbReference type="Pfam" id="PF00480">
    <property type="entry name" value="ROK"/>
    <property type="match status" value="1"/>
</dbReference>
<dbReference type="Gene3D" id="3.30.420.40">
    <property type="match status" value="2"/>
</dbReference>
<dbReference type="PANTHER" id="PTHR18964:SF165">
    <property type="entry name" value="BETA-GLUCOSIDE KINASE"/>
    <property type="match status" value="1"/>
</dbReference>
<keyword evidence="3" id="KW-1185">Reference proteome</keyword>
<dbReference type="Proteomes" id="UP000181884">
    <property type="component" value="Unassembled WGS sequence"/>
</dbReference>
<evidence type="ECO:0000313" key="2">
    <source>
        <dbReference type="EMBL" id="OJG18987.1"/>
    </source>
</evidence>
<dbReference type="SUPFAM" id="SSF53067">
    <property type="entry name" value="Actin-like ATPase domain"/>
    <property type="match status" value="1"/>
</dbReference>
<dbReference type="InterPro" id="IPR043129">
    <property type="entry name" value="ATPase_NBD"/>
</dbReference>
<organism evidence="2 3">
    <name type="scientific">Enterococcus canis</name>
    <dbReference type="NCBI Taxonomy" id="214095"/>
    <lineage>
        <taxon>Bacteria</taxon>
        <taxon>Bacillati</taxon>
        <taxon>Bacillota</taxon>
        <taxon>Bacilli</taxon>
        <taxon>Lactobacillales</taxon>
        <taxon>Enterococcaceae</taxon>
        <taxon>Enterococcus</taxon>
    </lineage>
</organism>
<evidence type="ECO:0008006" key="4">
    <source>
        <dbReference type="Google" id="ProtNLM"/>
    </source>
</evidence>
<gene>
    <name evidence="2" type="ORF">RU97_GL001605</name>
</gene>
<dbReference type="RefSeq" id="WP_067392989.1">
    <property type="nucleotide sequence ID" value="NZ_JXKH01000003.1"/>
</dbReference>
<dbReference type="PANTHER" id="PTHR18964">
    <property type="entry name" value="ROK (REPRESSOR, ORF, KINASE) FAMILY"/>
    <property type="match status" value="1"/>
</dbReference>
<protein>
    <recommendedName>
        <fullName evidence="4">ROK family protein</fullName>
    </recommendedName>
</protein>
<dbReference type="EMBL" id="JXKH01000003">
    <property type="protein sequence ID" value="OJG18987.1"/>
    <property type="molecule type" value="Genomic_DNA"/>
</dbReference>
<dbReference type="InterPro" id="IPR000600">
    <property type="entry name" value="ROK"/>
</dbReference>
<comment type="similarity">
    <text evidence="1">Belongs to the ROK (NagC/XylR) family.</text>
</comment>
<dbReference type="STRING" id="214095.RU97_GL001605"/>
<comment type="caution">
    <text evidence="2">The sequence shown here is derived from an EMBL/GenBank/DDBJ whole genome shotgun (WGS) entry which is preliminary data.</text>
</comment>
<evidence type="ECO:0000256" key="1">
    <source>
        <dbReference type="ARBA" id="ARBA00006479"/>
    </source>
</evidence>
<name>A0A1L8RGX0_9ENTE</name>